<dbReference type="InterPro" id="IPR038177">
    <property type="entry name" value="IAT_beta_sf"/>
</dbReference>
<evidence type="ECO:0000313" key="4">
    <source>
        <dbReference type="EMBL" id="CRL46103.1"/>
    </source>
</evidence>
<feature type="chain" id="PRO_5008261630" evidence="2">
    <location>
        <begin position="22"/>
        <end position="258"/>
    </location>
</feature>
<sequence>MRVFLGTLAGNAFFCSLPAAAWVTQPENDAALLSQQQALPNLGSASVNESGTEKKLATLARQMAEVNQDENTDQTWRSYLLGEAKDRVLDRLQQKSEALLSPLGYTTVTLDVDERGRFNGSSGQLLLPLVDQKTRGLTYSQLGLQGVDDGVVGNMGLRQRWNAGRWLLGYNVFYDQYLNQDASRRGSIGAEARSDYLTLSSNYYYPLSGMHAANDDEDELLRMARLRYHHPRISAVLSPAGRVGKIRALFRPAGRSFR</sequence>
<dbReference type="OrthoDB" id="8320584at2"/>
<dbReference type="InterPro" id="IPR024519">
    <property type="entry name" value="IAT_beta"/>
</dbReference>
<dbReference type="PANTHER" id="PTHR39576:SF1">
    <property type="entry name" value="INVASIN"/>
    <property type="match status" value="1"/>
</dbReference>
<evidence type="ECO:0000256" key="2">
    <source>
        <dbReference type="SAM" id="SignalP"/>
    </source>
</evidence>
<dbReference type="PANTHER" id="PTHR39576">
    <property type="entry name" value="ATTACHING AND EFFACING PROTEIN HOMOLOG-RELATED-RELATED"/>
    <property type="match status" value="1"/>
</dbReference>
<evidence type="ECO:0000259" key="3">
    <source>
        <dbReference type="Pfam" id="PF11924"/>
    </source>
</evidence>
<feature type="domain" description="Inverse autotransporter beta-domain" evidence="3">
    <location>
        <begin position="59"/>
        <end position="224"/>
    </location>
</feature>
<name>A0A193QLX6_SODGM</name>
<dbReference type="Pfam" id="PF11924">
    <property type="entry name" value="IAT_beta"/>
    <property type="match status" value="1"/>
</dbReference>
<dbReference type="GO" id="GO:0009279">
    <property type="term" value="C:cell outer membrane"/>
    <property type="evidence" value="ECO:0007669"/>
    <property type="project" value="TreeGrafter"/>
</dbReference>
<dbReference type="AlphaFoldDB" id="A0A193QLX6"/>
<protein>
    <submittedName>
        <fullName evidence="4">Intimin</fullName>
    </submittedName>
</protein>
<feature type="signal peptide" evidence="2">
    <location>
        <begin position="1"/>
        <end position="21"/>
    </location>
</feature>
<gene>
    <name evidence="4" type="primary">eae_2</name>
    <name evidence="4" type="ORF">SGGMMB4_04420</name>
</gene>
<dbReference type="EMBL" id="LN854557">
    <property type="protein sequence ID" value="CRL46103.1"/>
    <property type="molecule type" value="Genomic_DNA"/>
</dbReference>
<dbReference type="Proteomes" id="UP000245838">
    <property type="component" value="Chromosome sggmmb4_Chromosome"/>
</dbReference>
<keyword evidence="2" id="KW-0732">Signal</keyword>
<reference evidence="4 5" key="1">
    <citation type="submission" date="2015-05" db="EMBL/GenBank/DDBJ databases">
        <authorList>
            <person name="Goodhead I."/>
        </authorList>
    </citation>
    <scope>NUCLEOTIDE SEQUENCE [LARGE SCALE GENOMIC DNA]</scope>
    <source>
        <strain evidence="5">morsitans</strain>
    </source>
</reference>
<proteinExistence type="inferred from homology"/>
<organism evidence="4 5">
    <name type="scientific">Sodalis glossinidius (strain morsitans)</name>
    <dbReference type="NCBI Taxonomy" id="343509"/>
    <lineage>
        <taxon>Bacteria</taxon>
        <taxon>Pseudomonadati</taxon>
        <taxon>Pseudomonadota</taxon>
        <taxon>Gammaproteobacteria</taxon>
        <taxon>Enterobacterales</taxon>
        <taxon>Bruguierivoracaceae</taxon>
        <taxon>Sodalis</taxon>
    </lineage>
</organism>
<comment type="similarity">
    <text evidence="1">Belongs to the intimin/invasin family.</text>
</comment>
<dbReference type="InterPro" id="IPR051715">
    <property type="entry name" value="Intimin-Invasin_domain"/>
</dbReference>
<accession>A0A193QLX6</accession>
<evidence type="ECO:0000256" key="1">
    <source>
        <dbReference type="ARBA" id="ARBA00010116"/>
    </source>
</evidence>
<dbReference type="Gene3D" id="2.40.160.160">
    <property type="entry name" value="Inverse autotransporter, beta-domain"/>
    <property type="match status" value="1"/>
</dbReference>
<evidence type="ECO:0000313" key="5">
    <source>
        <dbReference type="Proteomes" id="UP000245838"/>
    </source>
</evidence>